<dbReference type="EC" id="3.6.1.54" evidence="10"/>
<feature type="binding site" evidence="10">
    <location>
        <begin position="95"/>
        <end position="96"/>
    </location>
    <ligand>
        <name>substrate</name>
    </ligand>
</feature>
<dbReference type="GO" id="GO:0016787">
    <property type="term" value="F:hydrolase activity"/>
    <property type="evidence" value="ECO:0007669"/>
    <property type="project" value="UniProtKB-KW"/>
</dbReference>
<comment type="similarity">
    <text evidence="10">Belongs to the LpxH family.</text>
</comment>
<evidence type="ECO:0000256" key="2">
    <source>
        <dbReference type="ARBA" id="ARBA00022516"/>
    </source>
</evidence>
<feature type="binding site" evidence="10">
    <location>
        <position position="211"/>
    </location>
    <ligand>
        <name>Mn(2+)</name>
        <dbReference type="ChEBI" id="CHEBI:29035"/>
        <label>2</label>
    </ligand>
</feature>
<feature type="binding site" evidence="10">
    <location>
        <position position="213"/>
    </location>
    <ligand>
        <name>Mn(2+)</name>
        <dbReference type="ChEBI" id="CHEBI:29035"/>
        <label>1</label>
    </ligand>
</feature>
<dbReference type="Proteomes" id="UP001528672">
    <property type="component" value="Unassembled WGS sequence"/>
</dbReference>
<dbReference type="CDD" id="cd07398">
    <property type="entry name" value="MPP_YbbF-LpxH"/>
    <property type="match status" value="1"/>
</dbReference>
<comment type="function">
    <text evidence="10">Hydrolyzes the pyrophosphate bond of UDP-2,3-diacylglucosamine to yield 2,3-diacylglucosamine 1-phosphate (lipid X) and UMP by catalyzing the attack of water at the alpha-P atom. Involved in the biosynthesis of lipid A, a phosphorylated glycolipid that anchors the lipopolysaccharide to the outer membrane of the cell.</text>
</comment>
<feature type="binding site" evidence="10">
    <location>
        <position position="95"/>
    </location>
    <ligand>
        <name>Mn(2+)</name>
        <dbReference type="ChEBI" id="CHEBI:29035"/>
        <label>2</label>
    </ligand>
</feature>
<keyword evidence="3 10" id="KW-0997">Cell inner membrane</keyword>
<organism evidence="12 13">
    <name type="scientific">Curvibacter microcysteis</name>
    <dbReference type="NCBI Taxonomy" id="3026419"/>
    <lineage>
        <taxon>Bacteria</taxon>
        <taxon>Pseudomonadati</taxon>
        <taxon>Pseudomonadota</taxon>
        <taxon>Betaproteobacteria</taxon>
        <taxon>Burkholderiales</taxon>
        <taxon>Comamonadaceae</taxon>
        <taxon>Curvibacter</taxon>
    </lineage>
</organism>
<gene>
    <name evidence="10" type="primary">lpxH</name>
    <name evidence="12" type="ORF">PSQ39_08825</name>
</gene>
<evidence type="ECO:0000259" key="11">
    <source>
        <dbReference type="Pfam" id="PF00149"/>
    </source>
</evidence>
<feature type="binding site" evidence="10">
    <location>
        <position position="27"/>
    </location>
    <ligand>
        <name>Mn(2+)</name>
        <dbReference type="ChEBI" id="CHEBI:29035"/>
        <label>1</label>
    </ligand>
</feature>
<feature type="binding site" evidence="10">
    <location>
        <position position="25"/>
    </location>
    <ligand>
        <name>Mn(2+)</name>
        <dbReference type="ChEBI" id="CHEBI:29035"/>
        <label>1</label>
    </ligand>
</feature>
<proteinExistence type="inferred from homology"/>
<sequence>MPSTVPQPVVLAAPTGWRTVDFISDLHLHPTEPQTFEAWQQFLLHTPADALFLLGDIFEVWVGDDAATPDSFEAQCQRVLQQAASLRPMFFMAGNRDFLLGSRFLAASGLHPLSDPTCLRSANGPAWLLSHGDALCLDDHDYLRFRAQVRRHDWQKSFLARPLAERQAFARQLRQDSEARKRSGATYADLDTDATRAWLQAAQAQTLIHGHTHRPRRHDLGDGLYREVLSDWDLAASPARAEVLRLDLATGQCQRLSPAQACASGPLKPT</sequence>
<dbReference type="EMBL" id="JAQSIO010000003">
    <property type="protein sequence ID" value="MDD0814731.1"/>
    <property type="molecule type" value="Genomic_DNA"/>
</dbReference>
<dbReference type="PANTHER" id="PTHR34990:SF1">
    <property type="entry name" value="UDP-2,3-DIACYLGLUCOSAMINE HYDROLASE"/>
    <property type="match status" value="1"/>
</dbReference>
<accession>A0ABT5ME81</accession>
<feature type="binding site" evidence="10">
    <location>
        <position position="56"/>
    </location>
    <ligand>
        <name>Mn(2+)</name>
        <dbReference type="ChEBI" id="CHEBI:29035"/>
        <label>2</label>
    </ligand>
</feature>
<comment type="pathway">
    <text evidence="10">Glycolipid biosynthesis; lipid IV(A) biosynthesis; lipid IV(A) from (3R)-3-hydroxytetradecanoyl-[acyl-carrier-protein] and UDP-N-acetyl-alpha-D-glucosamine: step 4/6.</text>
</comment>
<comment type="cofactor">
    <cofactor evidence="10">
        <name>Mn(2+)</name>
        <dbReference type="ChEBI" id="CHEBI:29035"/>
    </cofactor>
    <text evidence="10">Binds 2 Mn(2+) ions per subunit in a binuclear metal center.</text>
</comment>
<dbReference type="InterPro" id="IPR004843">
    <property type="entry name" value="Calcineurin-like_PHP"/>
</dbReference>
<dbReference type="InterPro" id="IPR029052">
    <property type="entry name" value="Metallo-depent_PP-like"/>
</dbReference>
<dbReference type="InterPro" id="IPR010138">
    <property type="entry name" value="UDP-diacylglucosamine_Hdrlase"/>
</dbReference>
<feature type="binding site" evidence="10">
    <location>
        <position position="177"/>
    </location>
    <ligand>
        <name>substrate</name>
    </ligand>
</feature>
<name>A0ABT5ME81_9BURK</name>
<evidence type="ECO:0000256" key="7">
    <source>
        <dbReference type="ARBA" id="ARBA00023098"/>
    </source>
</evidence>
<evidence type="ECO:0000256" key="10">
    <source>
        <dbReference type="HAMAP-Rule" id="MF_00575"/>
    </source>
</evidence>
<evidence type="ECO:0000256" key="9">
    <source>
        <dbReference type="ARBA" id="ARBA00023211"/>
    </source>
</evidence>
<dbReference type="NCBIfam" id="NF003743">
    <property type="entry name" value="PRK05340.1"/>
    <property type="match status" value="1"/>
</dbReference>
<evidence type="ECO:0000256" key="4">
    <source>
        <dbReference type="ARBA" id="ARBA00022556"/>
    </source>
</evidence>
<comment type="subcellular location">
    <subcellularLocation>
        <location evidence="10">Cell inner membrane</location>
        <topology evidence="10">Peripheral membrane protein</topology>
        <orientation evidence="10">Cytoplasmic side</orientation>
    </subcellularLocation>
</comment>
<feature type="domain" description="Calcineurin-like phosphoesterase" evidence="11">
    <location>
        <begin position="19"/>
        <end position="215"/>
    </location>
</feature>
<keyword evidence="4 10" id="KW-0441">Lipid A biosynthesis</keyword>
<evidence type="ECO:0000313" key="13">
    <source>
        <dbReference type="Proteomes" id="UP001528672"/>
    </source>
</evidence>
<comment type="caution">
    <text evidence="12">The sequence shown here is derived from an EMBL/GenBank/DDBJ whole genome shotgun (WGS) entry which is preliminary data.</text>
</comment>
<dbReference type="HAMAP" id="MF_00575">
    <property type="entry name" value="LpxH"/>
    <property type="match status" value="1"/>
</dbReference>
<evidence type="ECO:0000256" key="3">
    <source>
        <dbReference type="ARBA" id="ARBA00022519"/>
    </source>
</evidence>
<feature type="binding site" evidence="10">
    <location>
        <position position="139"/>
    </location>
    <ligand>
        <name>substrate</name>
    </ligand>
</feature>
<comment type="caution">
    <text evidence="10">Lacks conserved residue(s) required for the propagation of feature annotation.</text>
</comment>
<evidence type="ECO:0000256" key="6">
    <source>
        <dbReference type="ARBA" id="ARBA00022801"/>
    </source>
</evidence>
<evidence type="ECO:0000313" key="12">
    <source>
        <dbReference type="EMBL" id="MDD0814731.1"/>
    </source>
</evidence>
<feature type="binding site" evidence="10">
    <location>
        <position position="56"/>
    </location>
    <ligand>
        <name>Mn(2+)</name>
        <dbReference type="ChEBI" id="CHEBI:29035"/>
        <label>1</label>
    </ligand>
</feature>
<feature type="binding site" evidence="10">
    <location>
        <position position="131"/>
    </location>
    <ligand>
        <name>Mn(2+)</name>
        <dbReference type="ChEBI" id="CHEBI:29035"/>
        <label>2</label>
    </ligand>
</feature>
<keyword evidence="6 10" id="KW-0378">Hydrolase</keyword>
<keyword evidence="9 10" id="KW-0464">Manganese</keyword>
<keyword evidence="2 10" id="KW-0444">Lipid biosynthesis</keyword>
<protein>
    <recommendedName>
        <fullName evidence="10">UDP-2,3-diacylglucosamine hydrolase</fullName>
        <ecNumber evidence="10">3.6.1.54</ecNumber>
    </recommendedName>
    <alternativeName>
        <fullName evidence="10">UDP-2,3-diacylglucosamine diphosphatase</fullName>
    </alternativeName>
</protein>
<evidence type="ECO:0000256" key="8">
    <source>
        <dbReference type="ARBA" id="ARBA00023136"/>
    </source>
</evidence>
<dbReference type="SUPFAM" id="SSF56300">
    <property type="entry name" value="Metallo-dependent phosphatases"/>
    <property type="match status" value="1"/>
</dbReference>
<keyword evidence="1 10" id="KW-1003">Cell membrane</keyword>
<reference evidence="12 13" key="1">
    <citation type="submission" date="2023-02" db="EMBL/GenBank/DDBJ databases">
        <title>Bacterial whole genome sequence for Curvibacter sp. HBC28.</title>
        <authorList>
            <person name="Le V."/>
            <person name="Ko S.-R."/>
            <person name="Ahn C.-Y."/>
            <person name="Oh H.-M."/>
        </authorList>
    </citation>
    <scope>NUCLEOTIDE SEQUENCE [LARGE SCALE GENOMIC DNA]</scope>
    <source>
        <strain evidence="12 13">HBC28</strain>
    </source>
</reference>
<evidence type="ECO:0000256" key="1">
    <source>
        <dbReference type="ARBA" id="ARBA00022475"/>
    </source>
</evidence>
<evidence type="ECO:0000256" key="5">
    <source>
        <dbReference type="ARBA" id="ARBA00022723"/>
    </source>
</evidence>
<feature type="binding site" evidence="10">
    <location>
        <position position="211"/>
    </location>
    <ligand>
        <name>substrate</name>
    </ligand>
</feature>
<comment type="catalytic activity">
    <reaction evidence="10">
        <text>UDP-2-N,3-O-bis[(3R)-3-hydroxytetradecanoyl]-alpha-D-glucosamine + H2O = 2-N,3-O-bis[(3R)-3-hydroxytetradecanoyl]-alpha-D-glucosaminyl 1-phosphate + UMP + 2 H(+)</text>
        <dbReference type="Rhea" id="RHEA:25213"/>
        <dbReference type="ChEBI" id="CHEBI:15377"/>
        <dbReference type="ChEBI" id="CHEBI:15378"/>
        <dbReference type="ChEBI" id="CHEBI:57865"/>
        <dbReference type="ChEBI" id="CHEBI:57957"/>
        <dbReference type="ChEBI" id="CHEBI:78847"/>
        <dbReference type="EC" id="3.6.1.54"/>
    </reaction>
</comment>
<dbReference type="RefSeq" id="WP_273926403.1">
    <property type="nucleotide sequence ID" value="NZ_JAQSIO010000003.1"/>
</dbReference>
<dbReference type="Gene3D" id="3.60.21.10">
    <property type="match status" value="1"/>
</dbReference>
<dbReference type="InterPro" id="IPR043461">
    <property type="entry name" value="LpxH-like"/>
</dbReference>
<dbReference type="Pfam" id="PF00149">
    <property type="entry name" value="Metallophos"/>
    <property type="match status" value="1"/>
</dbReference>
<keyword evidence="5 10" id="KW-0479">Metal-binding</keyword>
<keyword evidence="8 10" id="KW-0472">Membrane</keyword>
<keyword evidence="7 10" id="KW-0443">Lipid metabolism</keyword>
<keyword evidence="13" id="KW-1185">Reference proteome</keyword>
<dbReference type="PANTHER" id="PTHR34990">
    <property type="entry name" value="UDP-2,3-DIACYLGLUCOSAMINE HYDROLASE-RELATED"/>
    <property type="match status" value="1"/>
</dbReference>